<feature type="compositionally biased region" description="Low complexity" evidence="2">
    <location>
        <begin position="121"/>
        <end position="132"/>
    </location>
</feature>
<keyword evidence="5" id="KW-1185">Reference proteome</keyword>
<dbReference type="Proteomes" id="UP000245884">
    <property type="component" value="Unassembled WGS sequence"/>
</dbReference>
<dbReference type="PANTHER" id="PTHR12175:SF1">
    <property type="entry name" value="PITH DOMAIN-CONTAINING PROTEIN 1"/>
    <property type="match status" value="1"/>
</dbReference>
<dbReference type="Gene3D" id="2.60.120.470">
    <property type="entry name" value="PITH domain"/>
    <property type="match status" value="1"/>
</dbReference>
<feature type="domain" description="PITH" evidence="3">
    <location>
        <begin position="31"/>
        <end position="132"/>
    </location>
</feature>
<evidence type="ECO:0000256" key="1">
    <source>
        <dbReference type="ARBA" id="ARBA00025788"/>
    </source>
</evidence>
<dbReference type="AlphaFoldDB" id="A0A316V1G1"/>
<feature type="region of interest" description="Disordered" evidence="2">
    <location>
        <begin position="111"/>
        <end position="132"/>
    </location>
</feature>
<dbReference type="GeneID" id="37027059"/>
<accession>A0A316V1G1</accession>
<dbReference type="Pfam" id="PF06201">
    <property type="entry name" value="PITH"/>
    <property type="match status" value="1"/>
</dbReference>
<evidence type="ECO:0000256" key="2">
    <source>
        <dbReference type="SAM" id="MobiDB-lite"/>
    </source>
</evidence>
<dbReference type="OrthoDB" id="2635at2759"/>
<name>A0A316V1G1_9BASI</name>
<organism evidence="4 5">
    <name type="scientific">Jaminaea rosea</name>
    <dbReference type="NCBI Taxonomy" id="1569628"/>
    <lineage>
        <taxon>Eukaryota</taxon>
        <taxon>Fungi</taxon>
        <taxon>Dikarya</taxon>
        <taxon>Basidiomycota</taxon>
        <taxon>Ustilaginomycotina</taxon>
        <taxon>Exobasidiomycetes</taxon>
        <taxon>Microstromatales</taxon>
        <taxon>Microstromatales incertae sedis</taxon>
        <taxon>Jaminaea</taxon>
    </lineage>
</organism>
<dbReference type="RefSeq" id="XP_025365460.1">
    <property type="nucleotide sequence ID" value="XM_025505236.1"/>
</dbReference>
<sequence>MSEPPPPPPSDLPAGLFGPRVRTDAAPSSSAPSSESMDSYSLYKYIDLRGVYGVNVGPPRADLAEAARKALKPWHRRADLSDCTESLDGPNLIVNIPFSQAVKISSLLINQGSGEDASRVSAAESSSYRQSS</sequence>
<dbReference type="PROSITE" id="PS51532">
    <property type="entry name" value="PITH"/>
    <property type="match status" value="1"/>
</dbReference>
<evidence type="ECO:0000313" key="5">
    <source>
        <dbReference type="Proteomes" id="UP000245884"/>
    </source>
</evidence>
<dbReference type="InterPro" id="IPR045099">
    <property type="entry name" value="PITH1-like"/>
</dbReference>
<feature type="region of interest" description="Disordered" evidence="2">
    <location>
        <begin position="1"/>
        <end position="37"/>
    </location>
</feature>
<gene>
    <name evidence="4" type="ORF">BDZ90DRAFT_229841</name>
</gene>
<dbReference type="SUPFAM" id="SSF49785">
    <property type="entry name" value="Galactose-binding domain-like"/>
    <property type="match status" value="1"/>
</dbReference>
<reference evidence="4 5" key="1">
    <citation type="journal article" date="2018" name="Mol. Biol. Evol.">
        <title>Broad Genomic Sampling Reveals a Smut Pathogenic Ancestry of the Fungal Clade Ustilaginomycotina.</title>
        <authorList>
            <person name="Kijpornyongpan T."/>
            <person name="Mondo S.J."/>
            <person name="Barry K."/>
            <person name="Sandor L."/>
            <person name="Lee J."/>
            <person name="Lipzen A."/>
            <person name="Pangilinan J."/>
            <person name="LaButti K."/>
            <person name="Hainaut M."/>
            <person name="Henrissat B."/>
            <person name="Grigoriev I.V."/>
            <person name="Spatafora J.W."/>
            <person name="Aime M.C."/>
        </authorList>
    </citation>
    <scope>NUCLEOTIDE SEQUENCE [LARGE SCALE GENOMIC DNA]</scope>
    <source>
        <strain evidence="4 5">MCA 5214</strain>
    </source>
</reference>
<feature type="compositionally biased region" description="Low complexity" evidence="2">
    <location>
        <begin position="28"/>
        <end position="37"/>
    </location>
</feature>
<protein>
    <recommendedName>
        <fullName evidence="3">PITH domain-containing protein</fullName>
    </recommendedName>
</protein>
<feature type="compositionally biased region" description="Pro residues" evidence="2">
    <location>
        <begin position="1"/>
        <end position="11"/>
    </location>
</feature>
<dbReference type="GO" id="GO:0005737">
    <property type="term" value="C:cytoplasm"/>
    <property type="evidence" value="ECO:0007669"/>
    <property type="project" value="UniProtKB-ARBA"/>
</dbReference>
<proteinExistence type="inferred from homology"/>
<dbReference type="InterPro" id="IPR010400">
    <property type="entry name" value="PITH_dom"/>
</dbReference>
<dbReference type="EMBL" id="KZ819662">
    <property type="protein sequence ID" value="PWN30848.1"/>
    <property type="molecule type" value="Genomic_DNA"/>
</dbReference>
<dbReference type="InterPro" id="IPR008979">
    <property type="entry name" value="Galactose-bd-like_sf"/>
</dbReference>
<comment type="similarity">
    <text evidence="1">Belongs to the PITHD1 family.</text>
</comment>
<dbReference type="GO" id="GO:0005634">
    <property type="term" value="C:nucleus"/>
    <property type="evidence" value="ECO:0007669"/>
    <property type="project" value="TreeGrafter"/>
</dbReference>
<dbReference type="InterPro" id="IPR037047">
    <property type="entry name" value="PITH_dom_sf"/>
</dbReference>
<evidence type="ECO:0000259" key="3">
    <source>
        <dbReference type="PROSITE" id="PS51532"/>
    </source>
</evidence>
<evidence type="ECO:0000313" key="4">
    <source>
        <dbReference type="EMBL" id="PWN30848.1"/>
    </source>
</evidence>
<dbReference type="PANTHER" id="PTHR12175">
    <property type="entry name" value="AD039 HT014 THIOREDOXIN FAMILY TRP26"/>
    <property type="match status" value="1"/>
</dbReference>